<accession>A0A0B6YSH9</accession>
<name>A0A0B6YSH9_9EUPU</name>
<sequence>MLLGKYRRFVRDGLFVLYLTLQGYLSHYLSLVDVYGGVPLFIRGEPAWFESPTVDIPGRRWLSHYLQAVDLPG</sequence>
<evidence type="ECO:0000313" key="1">
    <source>
        <dbReference type="EMBL" id="CEK58746.1"/>
    </source>
</evidence>
<protein>
    <submittedName>
        <fullName evidence="1">Uncharacterized protein</fullName>
    </submittedName>
</protein>
<organism evidence="1">
    <name type="scientific">Arion vulgaris</name>
    <dbReference type="NCBI Taxonomy" id="1028688"/>
    <lineage>
        <taxon>Eukaryota</taxon>
        <taxon>Metazoa</taxon>
        <taxon>Spiralia</taxon>
        <taxon>Lophotrochozoa</taxon>
        <taxon>Mollusca</taxon>
        <taxon>Gastropoda</taxon>
        <taxon>Heterobranchia</taxon>
        <taxon>Euthyneura</taxon>
        <taxon>Panpulmonata</taxon>
        <taxon>Eupulmonata</taxon>
        <taxon>Stylommatophora</taxon>
        <taxon>Helicina</taxon>
        <taxon>Arionoidea</taxon>
        <taxon>Arionidae</taxon>
        <taxon>Arion</taxon>
    </lineage>
</organism>
<proteinExistence type="predicted"/>
<dbReference type="EMBL" id="HACG01011881">
    <property type="protein sequence ID" value="CEK58746.1"/>
    <property type="molecule type" value="Transcribed_RNA"/>
</dbReference>
<dbReference type="AlphaFoldDB" id="A0A0B6YSH9"/>
<gene>
    <name evidence="1" type="primary">ORF34060</name>
</gene>
<reference evidence="1" key="1">
    <citation type="submission" date="2014-12" db="EMBL/GenBank/DDBJ databases">
        <title>Insight into the proteome of Arion vulgaris.</title>
        <authorList>
            <person name="Aradska J."/>
            <person name="Bulat T."/>
            <person name="Smidak R."/>
            <person name="Sarate P."/>
            <person name="Gangsoo J."/>
            <person name="Sialana F."/>
            <person name="Bilban M."/>
            <person name="Lubec G."/>
        </authorList>
    </citation>
    <scope>NUCLEOTIDE SEQUENCE</scope>
    <source>
        <tissue evidence="1">Skin</tissue>
    </source>
</reference>